<dbReference type="Proteomes" id="UP000216913">
    <property type="component" value="Unassembled WGS sequence"/>
</dbReference>
<feature type="compositionally biased region" description="Polar residues" evidence="1">
    <location>
        <begin position="58"/>
        <end position="70"/>
    </location>
</feature>
<accession>A0A261TQH6</accession>
<gene>
    <name evidence="2" type="ORF">CAL25_10120</name>
</gene>
<keyword evidence="3" id="KW-1185">Reference proteome</keyword>
<dbReference type="AlphaFoldDB" id="A0A261TQH6"/>
<sequence>MLILLIVVTVVLALSQWFGSNAIGERAQGGYDGTSTLAPGQHAEARGDARDAPGNAERATQQLKQGAQGN</sequence>
<comment type="caution">
    <text evidence="2">The sequence shown here is derived from an EMBL/GenBank/DDBJ whole genome shotgun (WGS) entry which is preliminary data.</text>
</comment>
<feature type="region of interest" description="Disordered" evidence="1">
    <location>
        <begin position="29"/>
        <end position="70"/>
    </location>
</feature>
<protein>
    <submittedName>
        <fullName evidence="2">Uncharacterized protein</fullName>
    </submittedName>
</protein>
<evidence type="ECO:0000313" key="2">
    <source>
        <dbReference type="EMBL" id="OZI51869.1"/>
    </source>
</evidence>
<dbReference type="EMBL" id="NEVP01000006">
    <property type="protein sequence ID" value="OZI51869.1"/>
    <property type="molecule type" value="Genomic_DNA"/>
</dbReference>
<evidence type="ECO:0000256" key="1">
    <source>
        <dbReference type="SAM" id="MobiDB-lite"/>
    </source>
</evidence>
<proteinExistence type="predicted"/>
<reference evidence="2 3" key="1">
    <citation type="submission" date="2017-05" db="EMBL/GenBank/DDBJ databases">
        <title>Complete and WGS of Bordetella genogroups.</title>
        <authorList>
            <person name="Spilker T."/>
            <person name="LiPuma J."/>
        </authorList>
    </citation>
    <scope>NUCLEOTIDE SEQUENCE [LARGE SCALE GENOMIC DNA]</scope>
    <source>
        <strain evidence="2 3">AU10456</strain>
    </source>
</reference>
<organism evidence="2 3">
    <name type="scientific">Bordetella genomosp. 5</name>
    <dbReference type="NCBI Taxonomy" id="1395608"/>
    <lineage>
        <taxon>Bacteria</taxon>
        <taxon>Pseudomonadati</taxon>
        <taxon>Pseudomonadota</taxon>
        <taxon>Betaproteobacteria</taxon>
        <taxon>Burkholderiales</taxon>
        <taxon>Alcaligenaceae</taxon>
        <taxon>Bordetella</taxon>
    </lineage>
</organism>
<evidence type="ECO:0000313" key="3">
    <source>
        <dbReference type="Proteomes" id="UP000216913"/>
    </source>
</evidence>
<name>A0A261TQH6_9BORD</name>